<dbReference type="SUPFAM" id="SSF53448">
    <property type="entry name" value="Nucleotide-diphospho-sugar transferases"/>
    <property type="match status" value="1"/>
</dbReference>
<evidence type="ECO:0000256" key="5">
    <source>
        <dbReference type="ARBA" id="ARBA00022679"/>
    </source>
</evidence>
<feature type="binding site" evidence="7">
    <location>
        <position position="198"/>
    </location>
    <ligand>
        <name>UDP-N-acetyl-alpha-D-galactosamine</name>
        <dbReference type="ChEBI" id="CHEBI:67138"/>
    </ligand>
</feature>
<evidence type="ECO:0000256" key="1">
    <source>
        <dbReference type="ARBA" id="ARBA00001936"/>
    </source>
</evidence>
<proteinExistence type="inferred from homology"/>
<protein>
    <submittedName>
        <fullName evidence="10">Uncharacterized protein LOC101386763</fullName>
    </submittedName>
</protein>
<dbReference type="AlphaFoldDB" id="A0A9B0M0D7"/>
<keyword evidence="9" id="KW-1185">Reference proteome</keyword>
<comment type="cofactor">
    <cofactor evidence="1">
        <name>Mn(2+)</name>
        <dbReference type="ChEBI" id="CHEBI:29035"/>
    </cofactor>
</comment>
<organism evidence="9 10">
    <name type="scientific">Odobenus rosmarus divergens</name>
    <name type="common">Pacific walrus</name>
    <dbReference type="NCBI Taxonomy" id="9708"/>
    <lineage>
        <taxon>Eukaryota</taxon>
        <taxon>Metazoa</taxon>
        <taxon>Chordata</taxon>
        <taxon>Craniata</taxon>
        <taxon>Vertebrata</taxon>
        <taxon>Euteleostomi</taxon>
        <taxon>Mammalia</taxon>
        <taxon>Eutheria</taxon>
        <taxon>Laurasiatheria</taxon>
        <taxon>Carnivora</taxon>
        <taxon>Caniformia</taxon>
        <taxon>Pinnipedia</taxon>
        <taxon>Odobenidae</taxon>
        <taxon>Odobenus</taxon>
    </lineage>
</organism>
<dbReference type="Gene3D" id="3.90.550.10">
    <property type="entry name" value="Spore Coat Polysaccharide Biosynthesis Protein SpsA, Chain A"/>
    <property type="match status" value="1"/>
</dbReference>
<feature type="region of interest" description="Disordered" evidence="8">
    <location>
        <begin position="1"/>
        <end position="21"/>
    </location>
</feature>
<name>A0A9B0M0D7_ODORO</name>
<evidence type="ECO:0000256" key="2">
    <source>
        <dbReference type="ARBA" id="ARBA00004606"/>
    </source>
</evidence>
<dbReference type="PANTHER" id="PTHR10462:SF55">
    <property type="entry name" value="HISTO-BLOOD GROUP ABO SYSTEM TRANSFERASE 1"/>
    <property type="match status" value="1"/>
</dbReference>
<keyword evidence="4" id="KW-0328">Glycosyltransferase</keyword>
<evidence type="ECO:0000313" key="9">
    <source>
        <dbReference type="Proteomes" id="UP000245340"/>
    </source>
</evidence>
<dbReference type="RefSeq" id="XP_004415749.1">
    <property type="nucleotide sequence ID" value="XM_004415692.1"/>
</dbReference>
<feature type="binding site" evidence="7">
    <location>
        <begin position="193"/>
        <end position="195"/>
    </location>
    <ligand>
        <name>UDP-N-acetyl-alpha-D-galactosamine</name>
        <dbReference type="ChEBI" id="CHEBI:67138"/>
    </ligand>
</feature>
<dbReference type="GO" id="GO:0016758">
    <property type="term" value="F:hexosyltransferase activity"/>
    <property type="evidence" value="ECO:0007669"/>
    <property type="project" value="InterPro"/>
</dbReference>
<dbReference type="PANTHER" id="PTHR10462">
    <property type="entry name" value="GLYCOSYLTRANSFERASE-RELATED"/>
    <property type="match status" value="1"/>
</dbReference>
<evidence type="ECO:0000256" key="6">
    <source>
        <dbReference type="ARBA" id="ARBA00022968"/>
    </source>
</evidence>
<keyword evidence="6" id="KW-0735">Signal-anchor</keyword>
<evidence type="ECO:0000256" key="8">
    <source>
        <dbReference type="SAM" id="MobiDB-lite"/>
    </source>
</evidence>
<dbReference type="GO" id="GO:0005975">
    <property type="term" value="P:carbohydrate metabolic process"/>
    <property type="evidence" value="ECO:0007669"/>
    <property type="project" value="InterPro"/>
</dbReference>
<evidence type="ECO:0000256" key="4">
    <source>
        <dbReference type="ARBA" id="ARBA00022676"/>
    </source>
</evidence>
<dbReference type="GO" id="GO:0031982">
    <property type="term" value="C:vesicle"/>
    <property type="evidence" value="ECO:0007669"/>
    <property type="project" value="TreeGrafter"/>
</dbReference>
<keyword evidence="5" id="KW-0808">Transferase</keyword>
<comment type="subcellular location">
    <subcellularLocation>
        <location evidence="2">Membrane</location>
        <topology evidence="2">Single-pass type II membrane protein</topology>
    </subcellularLocation>
</comment>
<reference evidence="10" key="1">
    <citation type="submission" date="2025-08" db="UniProtKB">
        <authorList>
            <consortium name="RefSeq"/>
        </authorList>
    </citation>
    <scope>IDENTIFICATION</scope>
</reference>
<keyword evidence="6" id="KW-0812">Transmembrane</keyword>
<gene>
    <name evidence="10" type="primary">LOC101386763</name>
</gene>
<sequence>MHSGDRRKPGPKPGASIVCAPGGGGAEVAGQVWPVGRPEGAEFNGVDESTVPQAPRHGQCVQVSLSFVGPLLYSPGHTAQALNHTRSLPLQGLCMGRPGGVLPVWQGNVSPRTQPRALSTLFPSLSGSNCHLDTCRVPEVPRMVYAKAQVLKPTRPDVLVMTPWFTPIIWDGVFDSTILDAQFQNATIGLTVFAIQKYTPAQNSSPTPESHLLQRSVYGPLRAMQPPLTTDRGQPPGQWPRGGCSVALTHSQRRSLRLPFLGATAGSACGRTGSETSRLH</sequence>
<comment type="similarity">
    <text evidence="3">Belongs to the glycosyltransferase 6 family.</text>
</comment>
<evidence type="ECO:0000313" key="10">
    <source>
        <dbReference type="RefSeq" id="XP_004415749.1"/>
    </source>
</evidence>
<dbReference type="Pfam" id="PF03414">
    <property type="entry name" value="Glyco_transf_6"/>
    <property type="match status" value="1"/>
</dbReference>
<dbReference type="Proteomes" id="UP000245340">
    <property type="component" value="Unplaced"/>
</dbReference>
<dbReference type="GO" id="GO:0016020">
    <property type="term" value="C:membrane"/>
    <property type="evidence" value="ECO:0007669"/>
    <property type="project" value="UniProtKB-SubCell"/>
</dbReference>
<dbReference type="InterPro" id="IPR029044">
    <property type="entry name" value="Nucleotide-diphossugar_trans"/>
</dbReference>
<evidence type="ECO:0000256" key="7">
    <source>
        <dbReference type="PIRSR" id="PIRSR605076-2"/>
    </source>
</evidence>
<evidence type="ECO:0000256" key="3">
    <source>
        <dbReference type="ARBA" id="ARBA00010413"/>
    </source>
</evidence>
<dbReference type="InterPro" id="IPR005076">
    <property type="entry name" value="Glyco_trans_6"/>
</dbReference>
<accession>A0A9B0M0D7</accession>
<dbReference type="GO" id="GO:0005794">
    <property type="term" value="C:Golgi apparatus"/>
    <property type="evidence" value="ECO:0007669"/>
    <property type="project" value="TreeGrafter"/>
</dbReference>